<feature type="transmembrane region" description="Helical" evidence="1">
    <location>
        <begin position="95"/>
        <end position="117"/>
    </location>
</feature>
<reference evidence="2 3" key="1">
    <citation type="submission" date="2021-06" db="EMBL/GenBank/DDBJ databases">
        <title>Caerostris extrusa draft genome.</title>
        <authorList>
            <person name="Kono N."/>
            <person name="Arakawa K."/>
        </authorList>
    </citation>
    <scope>NUCLEOTIDE SEQUENCE [LARGE SCALE GENOMIC DNA]</scope>
</reference>
<dbReference type="EMBL" id="BPLR01002801">
    <property type="protein sequence ID" value="GIX77911.1"/>
    <property type="molecule type" value="Genomic_DNA"/>
</dbReference>
<evidence type="ECO:0000313" key="2">
    <source>
        <dbReference type="EMBL" id="GIX77911.1"/>
    </source>
</evidence>
<gene>
    <name evidence="2" type="ORF">CEXT_160671</name>
</gene>
<evidence type="ECO:0000256" key="1">
    <source>
        <dbReference type="SAM" id="Phobius"/>
    </source>
</evidence>
<organism evidence="2 3">
    <name type="scientific">Caerostris extrusa</name>
    <name type="common">Bark spider</name>
    <name type="synonym">Caerostris bankana</name>
    <dbReference type="NCBI Taxonomy" id="172846"/>
    <lineage>
        <taxon>Eukaryota</taxon>
        <taxon>Metazoa</taxon>
        <taxon>Ecdysozoa</taxon>
        <taxon>Arthropoda</taxon>
        <taxon>Chelicerata</taxon>
        <taxon>Arachnida</taxon>
        <taxon>Araneae</taxon>
        <taxon>Araneomorphae</taxon>
        <taxon>Entelegynae</taxon>
        <taxon>Araneoidea</taxon>
        <taxon>Araneidae</taxon>
        <taxon>Caerostris</taxon>
    </lineage>
</organism>
<keyword evidence="1" id="KW-0472">Membrane</keyword>
<sequence length="126" mass="14100">MAGFHETNGNGHFLCDFGFDADFIGRNRSNIYGYVSPTFVTSFEMAGSIPDRPGVSSFQSVEPCWNFTTLFFVVVAVVVFFHFTEIVEPGGGQSFSLKVVALFFSFFCNRCCICWNIDQKSFTGHI</sequence>
<accession>A0AAV4MZP8</accession>
<protein>
    <submittedName>
        <fullName evidence="2">Uncharacterized protein</fullName>
    </submittedName>
</protein>
<dbReference type="Proteomes" id="UP001054945">
    <property type="component" value="Unassembled WGS sequence"/>
</dbReference>
<dbReference type="AlphaFoldDB" id="A0AAV4MZP8"/>
<name>A0AAV4MZP8_CAEEX</name>
<keyword evidence="1" id="KW-0812">Transmembrane</keyword>
<keyword evidence="3" id="KW-1185">Reference proteome</keyword>
<feature type="transmembrane region" description="Helical" evidence="1">
    <location>
        <begin position="64"/>
        <end position="83"/>
    </location>
</feature>
<proteinExistence type="predicted"/>
<keyword evidence="1" id="KW-1133">Transmembrane helix</keyword>
<evidence type="ECO:0000313" key="3">
    <source>
        <dbReference type="Proteomes" id="UP001054945"/>
    </source>
</evidence>
<comment type="caution">
    <text evidence="2">The sequence shown here is derived from an EMBL/GenBank/DDBJ whole genome shotgun (WGS) entry which is preliminary data.</text>
</comment>